<evidence type="ECO:0000313" key="10">
    <source>
        <dbReference type="Proteomes" id="UP000827721"/>
    </source>
</evidence>
<keyword evidence="4 6" id="KW-1133">Transmembrane helix</keyword>
<dbReference type="InterPro" id="IPR025287">
    <property type="entry name" value="WAK_GUB"/>
</dbReference>
<feature type="signal peptide" evidence="7">
    <location>
        <begin position="1"/>
        <end position="19"/>
    </location>
</feature>
<protein>
    <recommendedName>
        <fullName evidence="8">Wall-associated receptor kinase galacturonan-binding domain-containing protein</fullName>
    </recommendedName>
</protein>
<comment type="subcellular location">
    <subcellularLocation>
        <location evidence="1">Membrane</location>
        <topology evidence="1">Single-pass membrane protein</topology>
    </subcellularLocation>
</comment>
<proteinExistence type="predicted"/>
<evidence type="ECO:0000259" key="8">
    <source>
        <dbReference type="Pfam" id="PF13947"/>
    </source>
</evidence>
<feature type="transmembrane region" description="Helical" evidence="6">
    <location>
        <begin position="290"/>
        <end position="312"/>
    </location>
</feature>
<keyword evidence="5 6" id="KW-0472">Membrane</keyword>
<gene>
    <name evidence="9" type="ORF">JRO89_XS05G0260600</name>
</gene>
<reference evidence="9 10" key="1">
    <citation type="submission" date="2021-02" db="EMBL/GenBank/DDBJ databases">
        <title>Plant Genome Project.</title>
        <authorList>
            <person name="Zhang R.-G."/>
        </authorList>
    </citation>
    <scope>NUCLEOTIDE SEQUENCE [LARGE SCALE GENOMIC DNA]</scope>
    <source>
        <tissue evidence="9">Leaves</tissue>
    </source>
</reference>
<evidence type="ECO:0000256" key="1">
    <source>
        <dbReference type="ARBA" id="ARBA00004167"/>
    </source>
</evidence>
<accession>A0ABQ8I3M0</accession>
<feature type="chain" id="PRO_5046300512" description="Wall-associated receptor kinase galacturonan-binding domain-containing protein" evidence="7">
    <location>
        <begin position="20"/>
        <end position="395"/>
    </location>
</feature>
<dbReference type="Proteomes" id="UP000827721">
    <property type="component" value="Unassembled WGS sequence"/>
</dbReference>
<evidence type="ECO:0000313" key="9">
    <source>
        <dbReference type="EMBL" id="KAH7571151.1"/>
    </source>
</evidence>
<evidence type="ECO:0000256" key="7">
    <source>
        <dbReference type="SAM" id="SignalP"/>
    </source>
</evidence>
<sequence length="395" mass="45207">MALASYLVFFLVSYQLLLSLSELDPNPRCPPFRCGGLNIGFPFSNHTHPECGLFVVDNCNEGSFPKIQLVKNESSFYVKDISQDNTLWLQDNPSPNQFYNCSCKLFRNLTLPSSPFISFDIPINKTLFRCPRTLHGVPKNYSFFCNDSTHSFISRNESNCFSIHDKHPNNSLRSPLPQCSPFQLKMTRTQQYVVFNNVHTGFFSLQVNVTKECYECHWKQGQCKSDCRGNFYCSNAKTGVKGIRTRTWMRKCFGFCVSLFYILVVCSKVLRDPKLPLKLGLGSAQGRDAIKVTVAATATGIGILIIILTFCFRKKISSDISMAFWRKKTENYQNEMACCRERALGAWKHVFPHWVHEKRGLYGKKDGNGGFMVRTDDKSSLEMNYNKRNIYFGLL</sequence>
<evidence type="ECO:0000256" key="6">
    <source>
        <dbReference type="SAM" id="Phobius"/>
    </source>
</evidence>
<evidence type="ECO:0000256" key="4">
    <source>
        <dbReference type="ARBA" id="ARBA00022989"/>
    </source>
</evidence>
<dbReference type="EMBL" id="JAFEMO010000005">
    <property type="protein sequence ID" value="KAH7571151.1"/>
    <property type="molecule type" value="Genomic_DNA"/>
</dbReference>
<keyword evidence="2 6" id="KW-0812">Transmembrane</keyword>
<keyword evidence="3 7" id="KW-0732">Signal</keyword>
<name>A0ABQ8I3M0_9ROSI</name>
<evidence type="ECO:0000256" key="5">
    <source>
        <dbReference type="ARBA" id="ARBA00023136"/>
    </source>
</evidence>
<feature type="domain" description="Wall-associated receptor kinase galacturonan-binding" evidence="8">
    <location>
        <begin position="29"/>
        <end position="91"/>
    </location>
</feature>
<organism evidence="9 10">
    <name type="scientific">Xanthoceras sorbifolium</name>
    <dbReference type="NCBI Taxonomy" id="99658"/>
    <lineage>
        <taxon>Eukaryota</taxon>
        <taxon>Viridiplantae</taxon>
        <taxon>Streptophyta</taxon>
        <taxon>Embryophyta</taxon>
        <taxon>Tracheophyta</taxon>
        <taxon>Spermatophyta</taxon>
        <taxon>Magnoliopsida</taxon>
        <taxon>eudicotyledons</taxon>
        <taxon>Gunneridae</taxon>
        <taxon>Pentapetalae</taxon>
        <taxon>rosids</taxon>
        <taxon>malvids</taxon>
        <taxon>Sapindales</taxon>
        <taxon>Sapindaceae</taxon>
        <taxon>Xanthoceroideae</taxon>
        <taxon>Xanthoceras</taxon>
    </lineage>
</organism>
<feature type="transmembrane region" description="Helical" evidence="6">
    <location>
        <begin position="252"/>
        <end position="270"/>
    </location>
</feature>
<dbReference type="Pfam" id="PF13947">
    <property type="entry name" value="GUB_WAK_bind"/>
    <property type="match status" value="1"/>
</dbReference>
<comment type="caution">
    <text evidence="9">The sequence shown here is derived from an EMBL/GenBank/DDBJ whole genome shotgun (WGS) entry which is preliminary data.</text>
</comment>
<keyword evidence="10" id="KW-1185">Reference proteome</keyword>
<evidence type="ECO:0000256" key="3">
    <source>
        <dbReference type="ARBA" id="ARBA00022729"/>
    </source>
</evidence>
<evidence type="ECO:0000256" key="2">
    <source>
        <dbReference type="ARBA" id="ARBA00022692"/>
    </source>
</evidence>